<comment type="subcellular location">
    <subcellularLocation>
        <location evidence="1">Membrane</location>
        <topology evidence="1">Multi-pass membrane protein</topology>
    </subcellularLocation>
</comment>
<dbReference type="InterPro" id="IPR023214">
    <property type="entry name" value="HAD_sf"/>
</dbReference>
<organism evidence="10 11">
    <name type="scientific">Tahibacter aquaticus</name>
    <dbReference type="NCBI Taxonomy" id="520092"/>
    <lineage>
        <taxon>Bacteria</taxon>
        <taxon>Pseudomonadati</taxon>
        <taxon>Pseudomonadota</taxon>
        <taxon>Gammaproteobacteria</taxon>
        <taxon>Lysobacterales</taxon>
        <taxon>Rhodanobacteraceae</taxon>
        <taxon>Tahibacter</taxon>
    </lineage>
</organism>
<protein>
    <submittedName>
        <fullName evidence="10">Ca2+-transporting ATPase</fullName>
    </submittedName>
</protein>
<dbReference type="InterPro" id="IPR001757">
    <property type="entry name" value="P_typ_ATPase"/>
</dbReference>
<dbReference type="InterPro" id="IPR006068">
    <property type="entry name" value="ATPase_P-typ_cation-transptr_C"/>
</dbReference>
<sequence length="859" mass="88598">MSDTEQPLVGLSTAEALRRLRDSGPNVLQQERSPSPWALLVDALREPMLALLAVAAFLYWLLGDAAEAAILGSSVLLVVANTVYQAGKTQKALAALRELSSPQARVLRDGRATVCDARELVPGDVVLLGPGDRVPADATLLDSAALRVDESLLSGESVPAEKSAGSGSVAVGAEVGSSAGGANETASPSRIFAGTLVVGGNAQARVDATGSCTSIGKIGAALRGIVRERSPMQREIDHAVVLFAALGLAFCALVTVVYAGSGRGSWLDALLAGITLAIASIPEEFPVVLTLFLALGAWRLAAVKVLVRRPPAIETLGAISVLCVDKTGTLTENRMRVAAAAAATSTWRAAGALDTPPAVFAGLLQDAAWACEAVPTDPMEIAIADAGGSIAPSAFKHLRHYPLAPELLAVSQAWARRDGSRFVASKGAPEALAELCRLSGERREALLADVAAAAQHGLRVLAIARAEIVPGAVLPASPSELRFELSGWMGFADPLREGVKGAIAAAVAAGVRIVMITGDHPATAASIARAAGLPGTNVTTGAELAAFDDEQLAGCLRNCQVFARIAPEQKLRLVRALRGEGHIVAMTGDGVNDGPALKAAHVGIAMGRRGTDVAREAAQIVLLDDNFVSVVNGIRLGRLIYANIQRALRYILAVHVPVVAMTVVPLLLGGPLVLWPVHIVFLELVIDPACTLVFERQPAQSDPLAQPPRPAGSRLISRNLLIASLVEGAAATLGAALVYLSAWYSGAEAEMVAALTFTAIVVGNLALLAFNRNEAGMRGALQVDNAAFWIIAATALVMLGLSLYVAGLAALFRFAAPSAAWAGLATALPVALVALSRGLVPGAAQRRAAAQVVENTGVG</sequence>
<feature type="domain" description="Cation-transporting P-type ATPase N-terminal" evidence="9">
    <location>
        <begin position="2"/>
        <end position="64"/>
    </location>
</feature>
<dbReference type="Pfam" id="PF00122">
    <property type="entry name" value="E1-E2_ATPase"/>
    <property type="match status" value="1"/>
</dbReference>
<evidence type="ECO:0000256" key="8">
    <source>
        <dbReference type="SAM" id="Phobius"/>
    </source>
</evidence>
<dbReference type="GO" id="GO:0016887">
    <property type="term" value="F:ATP hydrolysis activity"/>
    <property type="evidence" value="ECO:0007669"/>
    <property type="project" value="InterPro"/>
</dbReference>
<dbReference type="SUPFAM" id="SSF56784">
    <property type="entry name" value="HAD-like"/>
    <property type="match status" value="1"/>
</dbReference>
<dbReference type="AlphaFoldDB" id="A0A4R6YTB5"/>
<reference evidence="10 11" key="1">
    <citation type="submission" date="2019-03" db="EMBL/GenBank/DDBJ databases">
        <title>Genomic Encyclopedia of Type Strains, Phase IV (KMG-IV): sequencing the most valuable type-strain genomes for metagenomic binning, comparative biology and taxonomic classification.</title>
        <authorList>
            <person name="Goeker M."/>
        </authorList>
    </citation>
    <scope>NUCLEOTIDE SEQUENCE [LARGE SCALE GENOMIC DNA]</scope>
    <source>
        <strain evidence="10 11">DSM 21667</strain>
    </source>
</reference>
<keyword evidence="2 8" id="KW-0812">Transmembrane</keyword>
<dbReference type="InterPro" id="IPR036412">
    <property type="entry name" value="HAD-like_sf"/>
</dbReference>
<dbReference type="PRINTS" id="PR00120">
    <property type="entry name" value="HATPASE"/>
</dbReference>
<gene>
    <name evidence="10" type="ORF">DFR29_11053</name>
</gene>
<dbReference type="SUPFAM" id="SSF81653">
    <property type="entry name" value="Calcium ATPase, transduction domain A"/>
    <property type="match status" value="1"/>
</dbReference>
<keyword evidence="3" id="KW-0547">Nucleotide-binding</keyword>
<feature type="transmembrane region" description="Helical" evidence="8">
    <location>
        <begin position="818"/>
        <end position="840"/>
    </location>
</feature>
<dbReference type="InterPro" id="IPR018303">
    <property type="entry name" value="ATPase_P-typ_P_site"/>
</dbReference>
<evidence type="ECO:0000259" key="9">
    <source>
        <dbReference type="SMART" id="SM00831"/>
    </source>
</evidence>
<keyword evidence="5" id="KW-1278">Translocase</keyword>
<dbReference type="GO" id="GO:0016020">
    <property type="term" value="C:membrane"/>
    <property type="evidence" value="ECO:0007669"/>
    <property type="project" value="UniProtKB-SubCell"/>
</dbReference>
<dbReference type="PANTHER" id="PTHR42861">
    <property type="entry name" value="CALCIUM-TRANSPORTING ATPASE"/>
    <property type="match status" value="1"/>
</dbReference>
<keyword evidence="4" id="KW-0067">ATP-binding</keyword>
<keyword evidence="6 8" id="KW-1133">Transmembrane helix</keyword>
<dbReference type="InterPro" id="IPR004014">
    <property type="entry name" value="ATPase_P-typ_cation-transptr_N"/>
</dbReference>
<dbReference type="SUPFAM" id="SSF81665">
    <property type="entry name" value="Calcium ATPase, transmembrane domain M"/>
    <property type="match status" value="1"/>
</dbReference>
<accession>A0A4R6YTB5</accession>
<dbReference type="InterPro" id="IPR008250">
    <property type="entry name" value="ATPase_P-typ_transduc_dom_A_sf"/>
</dbReference>
<evidence type="ECO:0000256" key="3">
    <source>
        <dbReference type="ARBA" id="ARBA00022741"/>
    </source>
</evidence>
<evidence type="ECO:0000256" key="1">
    <source>
        <dbReference type="ARBA" id="ARBA00004141"/>
    </source>
</evidence>
<dbReference type="Gene3D" id="2.70.150.10">
    <property type="entry name" value="Calcium-transporting ATPase, cytoplasmic transduction domain A"/>
    <property type="match status" value="1"/>
</dbReference>
<feature type="transmembrane region" description="Helical" evidence="8">
    <location>
        <begin position="751"/>
        <end position="770"/>
    </location>
</feature>
<dbReference type="OrthoDB" id="9814270at2"/>
<dbReference type="SFLD" id="SFLDF00027">
    <property type="entry name" value="p-type_atpase"/>
    <property type="match status" value="1"/>
</dbReference>
<dbReference type="InterPro" id="IPR023299">
    <property type="entry name" value="ATPase_P-typ_cyto_dom_N"/>
</dbReference>
<evidence type="ECO:0000256" key="6">
    <source>
        <dbReference type="ARBA" id="ARBA00022989"/>
    </source>
</evidence>
<dbReference type="Pfam" id="PF00689">
    <property type="entry name" value="Cation_ATPase_C"/>
    <property type="match status" value="1"/>
</dbReference>
<dbReference type="PRINTS" id="PR00119">
    <property type="entry name" value="CATATPASE"/>
</dbReference>
<dbReference type="Pfam" id="PF00690">
    <property type="entry name" value="Cation_ATPase_N"/>
    <property type="match status" value="1"/>
</dbReference>
<evidence type="ECO:0000313" key="11">
    <source>
        <dbReference type="Proteomes" id="UP000295293"/>
    </source>
</evidence>
<evidence type="ECO:0000313" key="10">
    <source>
        <dbReference type="EMBL" id="TDR41571.1"/>
    </source>
</evidence>
<dbReference type="InterPro" id="IPR044492">
    <property type="entry name" value="P_typ_ATPase_HD_dom"/>
</dbReference>
<dbReference type="Pfam" id="PF00702">
    <property type="entry name" value="Hydrolase"/>
    <property type="match status" value="1"/>
</dbReference>
<dbReference type="RefSeq" id="WP_133819653.1">
    <property type="nucleotide sequence ID" value="NZ_SNZH01000010.1"/>
</dbReference>
<feature type="transmembrane region" description="Helical" evidence="8">
    <location>
        <begin position="239"/>
        <end position="259"/>
    </location>
</feature>
<evidence type="ECO:0000256" key="7">
    <source>
        <dbReference type="ARBA" id="ARBA00023136"/>
    </source>
</evidence>
<dbReference type="InterPro" id="IPR023298">
    <property type="entry name" value="ATPase_P-typ_TM_dom_sf"/>
</dbReference>
<name>A0A4R6YTB5_9GAMM</name>
<dbReference type="Gene3D" id="3.40.50.1000">
    <property type="entry name" value="HAD superfamily/HAD-like"/>
    <property type="match status" value="3"/>
</dbReference>
<dbReference type="SUPFAM" id="SSF81660">
    <property type="entry name" value="Metal cation-transporting ATPase, ATP-binding domain N"/>
    <property type="match status" value="1"/>
</dbReference>
<dbReference type="PROSITE" id="PS00154">
    <property type="entry name" value="ATPASE_E1_E2"/>
    <property type="match status" value="1"/>
</dbReference>
<dbReference type="GO" id="GO:0015662">
    <property type="term" value="F:P-type ion transporter activity"/>
    <property type="evidence" value="ECO:0007669"/>
    <property type="project" value="UniProtKB-ARBA"/>
</dbReference>
<dbReference type="EMBL" id="SNZH01000010">
    <property type="protein sequence ID" value="TDR41571.1"/>
    <property type="molecule type" value="Genomic_DNA"/>
</dbReference>
<evidence type="ECO:0000256" key="5">
    <source>
        <dbReference type="ARBA" id="ARBA00022967"/>
    </source>
</evidence>
<feature type="transmembrane region" description="Helical" evidence="8">
    <location>
        <begin position="647"/>
        <end position="668"/>
    </location>
</feature>
<feature type="transmembrane region" description="Helical" evidence="8">
    <location>
        <begin position="68"/>
        <end position="87"/>
    </location>
</feature>
<keyword evidence="7 8" id="KW-0472">Membrane</keyword>
<feature type="transmembrane region" description="Helical" evidence="8">
    <location>
        <begin position="715"/>
        <end position="739"/>
    </location>
</feature>
<dbReference type="SFLD" id="SFLDG00002">
    <property type="entry name" value="C1.7:_P-type_atpase_like"/>
    <property type="match status" value="1"/>
</dbReference>
<dbReference type="Proteomes" id="UP000295293">
    <property type="component" value="Unassembled WGS sequence"/>
</dbReference>
<comment type="caution">
    <text evidence="10">The sequence shown here is derived from an EMBL/GenBank/DDBJ whole genome shotgun (WGS) entry which is preliminary data.</text>
</comment>
<dbReference type="Gene3D" id="1.20.1110.10">
    <property type="entry name" value="Calcium-transporting ATPase, transmembrane domain"/>
    <property type="match status" value="2"/>
</dbReference>
<keyword evidence="11" id="KW-1185">Reference proteome</keyword>
<dbReference type="SMART" id="SM00831">
    <property type="entry name" value="Cation_ATPase_N"/>
    <property type="match status" value="1"/>
</dbReference>
<feature type="transmembrane region" description="Helical" evidence="8">
    <location>
        <begin position="674"/>
        <end position="694"/>
    </location>
</feature>
<dbReference type="SFLD" id="SFLDS00003">
    <property type="entry name" value="Haloacid_Dehalogenase"/>
    <property type="match status" value="1"/>
</dbReference>
<feature type="transmembrane region" description="Helical" evidence="8">
    <location>
        <begin position="271"/>
        <end position="298"/>
    </location>
</feature>
<dbReference type="Gene3D" id="3.40.1110.10">
    <property type="entry name" value="Calcium-transporting ATPase, cytoplasmic domain N"/>
    <property type="match status" value="2"/>
</dbReference>
<evidence type="ECO:0000256" key="4">
    <source>
        <dbReference type="ARBA" id="ARBA00022840"/>
    </source>
</evidence>
<dbReference type="InterPro" id="IPR059000">
    <property type="entry name" value="ATPase_P-type_domA"/>
</dbReference>
<evidence type="ECO:0000256" key="2">
    <source>
        <dbReference type="ARBA" id="ARBA00022692"/>
    </source>
</evidence>
<dbReference type="GO" id="GO:0005524">
    <property type="term" value="F:ATP binding"/>
    <property type="evidence" value="ECO:0007669"/>
    <property type="project" value="UniProtKB-KW"/>
</dbReference>
<proteinExistence type="predicted"/>
<feature type="transmembrane region" description="Helical" evidence="8">
    <location>
        <begin position="786"/>
        <end position="812"/>
    </location>
</feature>
<dbReference type="NCBIfam" id="TIGR01494">
    <property type="entry name" value="ATPase_P-type"/>
    <property type="match status" value="2"/>
</dbReference>